<accession>X1HFI0</accession>
<protein>
    <recommendedName>
        <fullName evidence="2">TFIIS-type domain-containing protein</fullName>
    </recommendedName>
</protein>
<proteinExistence type="predicted"/>
<evidence type="ECO:0008006" key="2">
    <source>
        <dbReference type="Google" id="ProtNLM"/>
    </source>
</evidence>
<organism evidence="1">
    <name type="scientific">marine sediment metagenome</name>
    <dbReference type="NCBI Taxonomy" id="412755"/>
    <lineage>
        <taxon>unclassified sequences</taxon>
        <taxon>metagenomes</taxon>
        <taxon>ecological metagenomes</taxon>
    </lineage>
</organism>
<dbReference type="AlphaFoldDB" id="X1HFI0"/>
<comment type="caution">
    <text evidence="1">The sequence shown here is derived from an EMBL/GenBank/DDBJ whole genome shotgun (WGS) entry which is preliminary data.</text>
</comment>
<name>X1HFI0_9ZZZZ</name>
<evidence type="ECO:0000313" key="1">
    <source>
        <dbReference type="EMBL" id="GAH55825.1"/>
    </source>
</evidence>
<reference evidence="1" key="1">
    <citation type="journal article" date="2014" name="Front. Microbiol.">
        <title>High frequency of phylogenetically diverse reductive dehalogenase-homologous genes in deep subseafloor sedimentary metagenomes.</title>
        <authorList>
            <person name="Kawai M."/>
            <person name="Futagami T."/>
            <person name="Toyoda A."/>
            <person name="Takaki Y."/>
            <person name="Nishi S."/>
            <person name="Hori S."/>
            <person name="Arai W."/>
            <person name="Tsubouchi T."/>
            <person name="Morono Y."/>
            <person name="Uchiyama I."/>
            <person name="Ito T."/>
            <person name="Fujiyama A."/>
            <person name="Inagaki F."/>
            <person name="Takami H."/>
        </authorList>
    </citation>
    <scope>NUCLEOTIDE SEQUENCE</scope>
    <source>
        <strain evidence="1">Expedition CK06-06</strain>
    </source>
</reference>
<sequence length="69" mass="8186">MICPKCCYAMNILTHETRPSTSIPNTENIYDIYRCPNCGYQKSKWAYSQKTKRKKGKNAKLSMEKKYWL</sequence>
<dbReference type="EMBL" id="BARU01021023">
    <property type="protein sequence ID" value="GAH55825.1"/>
    <property type="molecule type" value="Genomic_DNA"/>
</dbReference>
<gene>
    <name evidence="1" type="ORF">S03H2_34450</name>
</gene>